<dbReference type="Pfam" id="PF13439">
    <property type="entry name" value="Glyco_transf_4"/>
    <property type="match status" value="1"/>
</dbReference>
<comment type="caution">
    <text evidence="3">The sequence shown here is derived from an EMBL/GenBank/DDBJ whole genome shotgun (WGS) entry which is preliminary data.</text>
</comment>
<dbReference type="Pfam" id="PF00534">
    <property type="entry name" value="Glycos_transf_1"/>
    <property type="match status" value="1"/>
</dbReference>
<evidence type="ECO:0000313" key="3">
    <source>
        <dbReference type="EMBL" id="MEP0866375.1"/>
    </source>
</evidence>
<dbReference type="EMBL" id="JAMPKK010000042">
    <property type="protein sequence ID" value="MEP0866375.1"/>
    <property type="molecule type" value="Genomic_DNA"/>
</dbReference>
<reference evidence="3 4" key="1">
    <citation type="submission" date="2022-04" db="EMBL/GenBank/DDBJ databases">
        <title>Positive selection, recombination, and allopatry shape intraspecific diversity of widespread and dominant cyanobacteria.</title>
        <authorList>
            <person name="Wei J."/>
            <person name="Shu W."/>
            <person name="Hu C."/>
        </authorList>
    </citation>
    <scope>NUCLEOTIDE SEQUENCE [LARGE SCALE GENOMIC DNA]</scope>
    <source>
        <strain evidence="3 4">GB2-A5</strain>
    </source>
</reference>
<organism evidence="3 4">
    <name type="scientific">Funiculus sociatus GB2-A5</name>
    <dbReference type="NCBI Taxonomy" id="2933946"/>
    <lineage>
        <taxon>Bacteria</taxon>
        <taxon>Bacillati</taxon>
        <taxon>Cyanobacteriota</taxon>
        <taxon>Cyanophyceae</taxon>
        <taxon>Coleofasciculales</taxon>
        <taxon>Coleofasciculaceae</taxon>
        <taxon>Funiculus</taxon>
    </lineage>
</organism>
<dbReference type="PANTHER" id="PTHR12526:SF630">
    <property type="entry name" value="GLYCOSYLTRANSFERASE"/>
    <property type="match status" value="1"/>
</dbReference>
<dbReference type="CDD" id="cd03811">
    <property type="entry name" value="GT4_GT28_WabH-like"/>
    <property type="match status" value="1"/>
</dbReference>
<dbReference type="InterPro" id="IPR028098">
    <property type="entry name" value="Glyco_trans_4-like_N"/>
</dbReference>
<dbReference type="Proteomes" id="UP001442494">
    <property type="component" value="Unassembled WGS sequence"/>
</dbReference>
<feature type="domain" description="Glycosyl transferase family 1" evidence="1">
    <location>
        <begin position="190"/>
        <end position="346"/>
    </location>
</feature>
<dbReference type="SUPFAM" id="SSF53756">
    <property type="entry name" value="UDP-Glycosyltransferase/glycogen phosphorylase"/>
    <property type="match status" value="1"/>
</dbReference>
<dbReference type="PANTHER" id="PTHR12526">
    <property type="entry name" value="GLYCOSYLTRANSFERASE"/>
    <property type="match status" value="1"/>
</dbReference>
<accession>A0ABV0JT45</accession>
<evidence type="ECO:0000259" key="2">
    <source>
        <dbReference type="Pfam" id="PF13439"/>
    </source>
</evidence>
<name>A0ABV0JT45_9CYAN</name>
<dbReference type="Gene3D" id="3.40.50.2000">
    <property type="entry name" value="Glycogen Phosphorylase B"/>
    <property type="match status" value="2"/>
</dbReference>
<dbReference type="InterPro" id="IPR001296">
    <property type="entry name" value="Glyco_trans_1"/>
</dbReference>
<feature type="domain" description="Glycosyltransferase subfamily 4-like N-terminal" evidence="2">
    <location>
        <begin position="14"/>
        <end position="171"/>
    </location>
</feature>
<sequence>MSNVAIFLTSLEGGGVERVLVNLTRGFIEQGLSVDLVLVKVEGPFLPLVPSEVNIIDLQGKRLITSLPALVRYLKENKPQALLSALEDTNLVALWSRKIGGVSTRMVVSVHNTLSIESQNSTQLKRRISPYLARWFYPWADAVVTVSQGAADDLIKLGLSKELVKVIYNPVVTPELFKKVAEPVDHPWFAPGSPPVILGVGRLEKQKDFPMLIRAFALVQQQRPAKLMILGEGKERPQLEALVQELGLTAVVALPGFVANPYAYMAASDVFVLSSLFEGLPTVLIEAMAGGTRVVSTDCESGPAEILEHGRYGKLVPVGDVKGMAEAIIKSLEEPRNSEALRQKAAEYSLENALTGYRQVLNVS</sequence>
<evidence type="ECO:0000259" key="1">
    <source>
        <dbReference type="Pfam" id="PF00534"/>
    </source>
</evidence>
<dbReference type="RefSeq" id="WP_190417823.1">
    <property type="nucleotide sequence ID" value="NZ_JAMPKK010000042.1"/>
</dbReference>
<proteinExistence type="predicted"/>
<protein>
    <submittedName>
        <fullName evidence="3">Glycosyltransferase</fullName>
    </submittedName>
</protein>
<keyword evidence="4" id="KW-1185">Reference proteome</keyword>
<gene>
    <name evidence="3" type="ORF">NDI37_18110</name>
</gene>
<evidence type="ECO:0000313" key="4">
    <source>
        <dbReference type="Proteomes" id="UP001442494"/>
    </source>
</evidence>